<evidence type="ECO:0000259" key="2">
    <source>
        <dbReference type="Pfam" id="PF07728"/>
    </source>
</evidence>
<dbReference type="InterPro" id="IPR050764">
    <property type="entry name" value="CbbQ/NirQ/NorQ/GpvN"/>
</dbReference>
<dbReference type="InterPro" id="IPR011704">
    <property type="entry name" value="ATPase_dyneun-rel_AAA"/>
</dbReference>
<proteinExistence type="predicted"/>
<dbReference type="InterPro" id="IPR027417">
    <property type="entry name" value="P-loop_NTPase"/>
</dbReference>
<protein>
    <recommendedName>
        <fullName evidence="2">ATPase dynein-related AAA domain-containing protein</fullName>
    </recommendedName>
</protein>
<evidence type="ECO:0000256" key="1">
    <source>
        <dbReference type="SAM" id="MobiDB-lite"/>
    </source>
</evidence>
<dbReference type="STRING" id="1817863.A2Y62_09180"/>
<dbReference type="PANTHER" id="PTHR42759">
    <property type="entry name" value="MOXR FAMILY PROTEIN"/>
    <property type="match status" value="1"/>
</dbReference>
<organism evidence="3 4">
    <name type="scientific">Candidatus Fischerbacteria bacterium RBG_13_37_8</name>
    <dbReference type="NCBI Taxonomy" id="1817863"/>
    <lineage>
        <taxon>Bacteria</taxon>
        <taxon>Candidatus Fischeribacteriota</taxon>
    </lineage>
</organism>
<dbReference type="SUPFAM" id="SSF52540">
    <property type="entry name" value="P-loop containing nucleoside triphosphate hydrolases"/>
    <property type="match status" value="1"/>
</dbReference>
<sequence>MTLTQLEQRTKNYERMEIEGKMVWVPNPVRIPQWPFVGRETLIEKGLAAWARFDGMLPLHYRLYGPPGTGKNAIIYEIARILKKELYIIQGHQELGPEDVACSATMTSKSTIEYVASPLWAAAYRGGICLFDEIGKAPQAALDPLASLLDDRRTITSVLAGLQLKAHDEFLFCAILNEDEEEGVGLPGFIDERTRPAIRVGYPPLVELEQILNSRLPMLDGKWRKAFLSEFKNETLSPRIAIILLDNAYRMYRRKHGNKLPMEDEVVYYLNIAYEDNVKEGREKEKEEESKKEPKKAAGKLFYN</sequence>
<feature type="region of interest" description="Disordered" evidence="1">
    <location>
        <begin position="280"/>
        <end position="304"/>
    </location>
</feature>
<evidence type="ECO:0000313" key="4">
    <source>
        <dbReference type="Proteomes" id="UP000178943"/>
    </source>
</evidence>
<dbReference type="Gene3D" id="3.40.50.300">
    <property type="entry name" value="P-loop containing nucleotide triphosphate hydrolases"/>
    <property type="match status" value="1"/>
</dbReference>
<feature type="compositionally biased region" description="Basic and acidic residues" evidence="1">
    <location>
        <begin position="280"/>
        <end position="296"/>
    </location>
</feature>
<dbReference type="GO" id="GO:0016887">
    <property type="term" value="F:ATP hydrolysis activity"/>
    <property type="evidence" value="ECO:0007669"/>
    <property type="project" value="InterPro"/>
</dbReference>
<dbReference type="GO" id="GO:0005524">
    <property type="term" value="F:ATP binding"/>
    <property type="evidence" value="ECO:0007669"/>
    <property type="project" value="InterPro"/>
</dbReference>
<dbReference type="EMBL" id="MFGW01000149">
    <property type="protein sequence ID" value="OGF63795.1"/>
    <property type="molecule type" value="Genomic_DNA"/>
</dbReference>
<evidence type="ECO:0000313" key="3">
    <source>
        <dbReference type="EMBL" id="OGF63795.1"/>
    </source>
</evidence>
<reference evidence="3 4" key="1">
    <citation type="journal article" date="2016" name="Nat. Commun.">
        <title>Thousands of microbial genomes shed light on interconnected biogeochemical processes in an aquifer system.</title>
        <authorList>
            <person name="Anantharaman K."/>
            <person name="Brown C.T."/>
            <person name="Hug L.A."/>
            <person name="Sharon I."/>
            <person name="Castelle C.J."/>
            <person name="Probst A.J."/>
            <person name="Thomas B.C."/>
            <person name="Singh A."/>
            <person name="Wilkins M.J."/>
            <person name="Karaoz U."/>
            <person name="Brodie E.L."/>
            <person name="Williams K.H."/>
            <person name="Hubbard S.S."/>
            <person name="Banfield J.F."/>
        </authorList>
    </citation>
    <scope>NUCLEOTIDE SEQUENCE [LARGE SCALE GENOMIC DNA]</scope>
</reference>
<dbReference type="Pfam" id="PF07728">
    <property type="entry name" value="AAA_5"/>
    <property type="match status" value="1"/>
</dbReference>
<accession>A0A1F5VK66</accession>
<dbReference type="Proteomes" id="UP000178943">
    <property type="component" value="Unassembled WGS sequence"/>
</dbReference>
<dbReference type="AlphaFoldDB" id="A0A1F5VK66"/>
<dbReference type="PANTHER" id="PTHR42759:SF6">
    <property type="entry name" value="REGULATORY PROTEIN-RELATED"/>
    <property type="match status" value="1"/>
</dbReference>
<gene>
    <name evidence="3" type="ORF">A2Y62_09180</name>
</gene>
<name>A0A1F5VK66_9BACT</name>
<comment type="caution">
    <text evidence="3">The sequence shown here is derived from an EMBL/GenBank/DDBJ whole genome shotgun (WGS) entry which is preliminary data.</text>
</comment>
<feature type="domain" description="ATPase dynein-related AAA" evidence="2">
    <location>
        <begin position="63"/>
        <end position="178"/>
    </location>
</feature>